<proteinExistence type="predicted"/>
<feature type="non-terminal residue" evidence="2">
    <location>
        <position position="1"/>
    </location>
</feature>
<dbReference type="EMBL" id="GECZ01015026">
    <property type="protein sequence ID" value="JAS54743.1"/>
    <property type="molecule type" value="Transcribed_RNA"/>
</dbReference>
<name>A0A1B6FXG7_9HEMI</name>
<organism evidence="2">
    <name type="scientific">Cuerna arida</name>
    <dbReference type="NCBI Taxonomy" id="1464854"/>
    <lineage>
        <taxon>Eukaryota</taxon>
        <taxon>Metazoa</taxon>
        <taxon>Ecdysozoa</taxon>
        <taxon>Arthropoda</taxon>
        <taxon>Hexapoda</taxon>
        <taxon>Insecta</taxon>
        <taxon>Pterygota</taxon>
        <taxon>Neoptera</taxon>
        <taxon>Paraneoptera</taxon>
        <taxon>Hemiptera</taxon>
        <taxon>Auchenorrhyncha</taxon>
        <taxon>Membracoidea</taxon>
        <taxon>Cicadellidae</taxon>
        <taxon>Cicadellinae</taxon>
        <taxon>Proconiini</taxon>
        <taxon>Cuerna</taxon>
    </lineage>
</organism>
<gene>
    <name evidence="2" type="ORF">g.47754</name>
</gene>
<evidence type="ECO:0000313" key="2">
    <source>
        <dbReference type="EMBL" id="JAS54743.1"/>
    </source>
</evidence>
<reference evidence="2" key="1">
    <citation type="submission" date="2015-11" db="EMBL/GenBank/DDBJ databases">
        <title>De novo transcriptome assembly of four potential Pierce s Disease insect vectors from Arizona vineyards.</title>
        <authorList>
            <person name="Tassone E.E."/>
        </authorList>
    </citation>
    <scope>NUCLEOTIDE SEQUENCE</scope>
</reference>
<dbReference type="AlphaFoldDB" id="A0A1B6FXG7"/>
<keyword evidence="1" id="KW-0175">Coiled coil</keyword>
<protein>
    <submittedName>
        <fullName evidence="2">Uncharacterized protein</fullName>
    </submittedName>
</protein>
<sequence length="158" mass="17795">IKNIQKEKDDIIVSIKDELNSLNEKLMKNSKIVSKLEEELRFLNRQLKCFCNDLGSEDVSDSGSDEYSEVGRFGTAKCSTPIKLDVNDVMVKSLNENLLRADVEINKCPSQDDIDRISKITSNAPIEDGQGSLGKETLKEIERIRQLHLVEKGSQVIE</sequence>
<evidence type="ECO:0000256" key="1">
    <source>
        <dbReference type="SAM" id="Coils"/>
    </source>
</evidence>
<feature type="non-terminal residue" evidence="2">
    <location>
        <position position="158"/>
    </location>
</feature>
<accession>A0A1B6FXG7</accession>
<feature type="coiled-coil region" evidence="1">
    <location>
        <begin position="19"/>
        <end position="53"/>
    </location>
</feature>